<dbReference type="VEuPathDB" id="FungiDB:FUN_012375"/>
<sequence>MQYFNNQIGLEKNNYSISYDSLIDPPADDLLLYSLETVDETVWLLSNENIVDNSNQGYYKFSLLSNEFIMDLSFEKFILIAKFNVIFPLSQPELVDSIFRSDYDYYNSVIFLQPQSLLNYPTFQSYHHDPVNYSLSQTHLNDSTFQNYDNNEGLTEVSRECSSVSSKPRSSCGKISAKKTRSRSCKWYRRAHECLVSFLKRRVVDVKNLEKRNGGTKQKLWEDASDELRKEGHEFSSDQCCFKWKNIKRNFKIWKNTIHNKSDKKDKNKISIEEILENEEQKLSCKRKIMTDEEDRPKVYKFIRDSPKRRKTA</sequence>
<evidence type="ECO:0000259" key="1">
    <source>
        <dbReference type="Pfam" id="PF13837"/>
    </source>
</evidence>
<reference evidence="2 3" key="1">
    <citation type="submission" date="2015-10" db="EMBL/GenBank/DDBJ databases">
        <title>Genome analyses suggest a sexual origin of heterokaryosis in a supposedly ancient asexual fungus.</title>
        <authorList>
            <person name="Ropars J."/>
            <person name="Sedzielewska K."/>
            <person name="Noel J."/>
            <person name="Charron P."/>
            <person name="Farinelli L."/>
            <person name="Marton T."/>
            <person name="Kruger M."/>
            <person name="Pelin A."/>
            <person name="Brachmann A."/>
            <person name="Corradi N."/>
        </authorList>
    </citation>
    <scope>NUCLEOTIDE SEQUENCE [LARGE SCALE GENOMIC DNA]</scope>
    <source>
        <strain evidence="2 3">A4</strain>
    </source>
</reference>
<dbReference type="EMBL" id="LLXI01000235">
    <property type="protein sequence ID" value="PKY43108.1"/>
    <property type="molecule type" value="Genomic_DNA"/>
</dbReference>
<feature type="domain" description="Myb/SANT-like DNA-binding" evidence="1">
    <location>
        <begin position="185"/>
        <end position="262"/>
    </location>
</feature>
<organism evidence="2 3">
    <name type="scientific">Rhizophagus irregularis</name>
    <dbReference type="NCBI Taxonomy" id="588596"/>
    <lineage>
        <taxon>Eukaryota</taxon>
        <taxon>Fungi</taxon>
        <taxon>Fungi incertae sedis</taxon>
        <taxon>Mucoromycota</taxon>
        <taxon>Glomeromycotina</taxon>
        <taxon>Glomeromycetes</taxon>
        <taxon>Glomerales</taxon>
        <taxon>Glomeraceae</taxon>
        <taxon>Rhizophagus</taxon>
    </lineage>
</organism>
<dbReference type="Pfam" id="PF13837">
    <property type="entry name" value="Myb_DNA-bind_4"/>
    <property type="match status" value="1"/>
</dbReference>
<dbReference type="Gene3D" id="1.10.10.60">
    <property type="entry name" value="Homeodomain-like"/>
    <property type="match status" value="1"/>
</dbReference>
<dbReference type="VEuPathDB" id="FungiDB:RhiirA1_458857"/>
<name>A0A2I1G900_9GLOM</name>
<evidence type="ECO:0000313" key="3">
    <source>
        <dbReference type="Proteomes" id="UP000234323"/>
    </source>
</evidence>
<dbReference type="AlphaFoldDB" id="A0A2I1G900"/>
<gene>
    <name evidence="2" type="ORF">RhiirA4_457042</name>
</gene>
<evidence type="ECO:0000313" key="2">
    <source>
        <dbReference type="EMBL" id="PKY43108.1"/>
    </source>
</evidence>
<dbReference type="InterPro" id="IPR044822">
    <property type="entry name" value="Myb_DNA-bind_4"/>
</dbReference>
<keyword evidence="3" id="KW-1185">Reference proteome</keyword>
<protein>
    <recommendedName>
        <fullName evidence="1">Myb/SANT-like DNA-binding domain-containing protein</fullName>
    </recommendedName>
</protein>
<comment type="caution">
    <text evidence="2">The sequence shown here is derived from an EMBL/GenBank/DDBJ whole genome shotgun (WGS) entry which is preliminary data.</text>
</comment>
<accession>A0A2I1G900</accession>
<dbReference type="Proteomes" id="UP000234323">
    <property type="component" value="Unassembled WGS sequence"/>
</dbReference>
<proteinExistence type="predicted"/>